<dbReference type="InterPro" id="IPR025391">
    <property type="entry name" value="DUF4123"/>
</dbReference>
<dbReference type="RefSeq" id="WP_084379045.1">
    <property type="nucleotide sequence ID" value="NZ_LS483433.1"/>
</dbReference>
<reference evidence="3" key="1">
    <citation type="submission" date="2016-10" db="EMBL/GenBank/DDBJ databases">
        <authorList>
            <person name="Varghese N."/>
            <person name="Submissions S."/>
        </authorList>
    </citation>
    <scope>NUCLEOTIDE SEQUENCE [LARGE SCALE GENOMIC DNA]</scope>
    <source>
        <strain evidence="3">LMG 2223</strain>
    </source>
</reference>
<dbReference type="STRING" id="46679.SAMN05216202_3885"/>
<name>A0A1H2NJ89_9PSED</name>
<evidence type="ECO:0000313" key="3">
    <source>
        <dbReference type="Proteomes" id="UP000198600"/>
    </source>
</evidence>
<proteinExistence type="predicted"/>
<gene>
    <name evidence="2" type="ORF">SAMN05216202_3885</name>
</gene>
<dbReference type="Proteomes" id="UP000198600">
    <property type="component" value="Chromosome I"/>
</dbReference>
<feature type="domain" description="DUF4123" evidence="1">
    <location>
        <begin position="5"/>
        <end position="123"/>
    </location>
</feature>
<organism evidence="2 3">
    <name type="scientific">Pseudomonas mucidolens</name>
    <dbReference type="NCBI Taxonomy" id="46679"/>
    <lineage>
        <taxon>Bacteria</taxon>
        <taxon>Pseudomonadati</taxon>
        <taxon>Pseudomonadota</taxon>
        <taxon>Gammaproteobacteria</taxon>
        <taxon>Pseudomonadales</taxon>
        <taxon>Pseudomonadaceae</taxon>
        <taxon>Pseudomonas</taxon>
    </lineage>
</organism>
<keyword evidence="3" id="KW-1185">Reference proteome</keyword>
<dbReference type="Pfam" id="PF13503">
    <property type="entry name" value="DUF4123"/>
    <property type="match status" value="1"/>
</dbReference>
<sequence length="283" mass="32205">MNQAYLLLDGAQIDNLSERLLDQGGNTKFQPLYQHTAYRELADIGPILVPVSPNSPLAHLFALEWSATAGIWLESEVDEASVLHHLRSLIHVRVEGDATVLFRYYDPRITRLWLTGLEPQARDRLMGPIRLILLPKLAHSSGFIRQENPEQPIAQYTEQPWLCLTPEQLDHLSEAKRQRLAQQLIEHCQQHFPQCLQGLDHAAQQQWVTTCQLSAERQGYSSADEVTRWASFHALLGNDFPDAPGHAVYRQILTEPGILPEQRLDNLSAELERQQLTDKEFSA</sequence>
<evidence type="ECO:0000259" key="1">
    <source>
        <dbReference type="Pfam" id="PF13503"/>
    </source>
</evidence>
<protein>
    <recommendedName>
        <fullName evidence="1">DUF4123 domain-containing protein</fullName>
    </recommendedName>
</protein>
<evidence type="ECO:0000313" key="2">
    <source>
        <dbReference type="EMBL" id="SDV05502.1"/>
    </source>
</evidence>
<accession>A0A1H2NJ89</accession>
<dbReference type="EMBL" id="LT629802">
    <property type="protein sequence ID" value="SDV05502.1"/>
    <property type="molecule type" value="Genomic_DNA"/>
</dbReference>
<dbReference type="AlphaFoldDB" id="A0A1H2NJ89"/>
<dbReference type="OrthoDB" id="6878614at2"/>